<evidence type="ECO:0000313" key="2">
    <source>
        <dbReference type="Proteomes" id="UP000182486"/>
    </source>
</evidence>
<reference evidence="1 2" key="1">
    <citation type="submission" date="2016-09" db="EMBL/GenBank/DDBJ databases">
        <title>Couchioplanes caeruleus draft genome sequence.</title>
        <authorList>
            <person name="Sheehan J."/>
            <person name="Caffrey P."/>
        </authorList>
    </citation>
    <scope>NUCLEOTIDE SEQUENCE [LARGE SCALE GENOMIC DNA]</scope>
    <source>
        <strain evidence="1 2">DSM 43634</strain>
    </source>
</reference>
<dbReference type="EMBL" id="MEIA01000096">
    <property type="protein sequence ID" value="OJF14527.1"/>
    <property type="molecule type" value="Genomic_DNA"/>
</dbReference>
<dbReference type="AlphaFoldDB" id="A0A1K0FNW1"/>
<keyword evidence="2" id="KW-1185">Reference proteome</keyword>
<dbReference type="Proteomes" id="UP000182486">
    <property type="component" value="Unassembled WGS sequence"/>
</dbReference>
<protein>
    <submittedName>
        <fullName evidence="1">Uncharacterized protein</fullName>
    </submittedName>
</protein>
<proteinExistence type="predicted"/>
<name>A0A1K0FNW1_9ACTN</name>
<sequence>MEHSTKGGRAIHLYVPADSGRGRRTAITAATRRKAMLYGRYLSYSPSFGPTGEEVVRLSLADAVQHGYHSINRNAPFGEVKQIGTARLAGALDSGAWMTTIDPVIGLPLPATGS</sequence>
<dbReference type="RefSeq" id="WP_071804575.1">
    <property type="nucleotide sequence ID" value="NZ_MEIA01000096.1"/>
</dbReference>
<organism evidence="1 2">
    <name type="scientific">Couchioplanes caeruleus subsp. caeruleus</name>
    <dbReference type="NCBI Taxonomy" id="56427"/>
    <lineage>
        <taxon>Bacteria</taxon>
        <taxon>Bacillati</taxon>
        <taxon>Actinomycetota</taxon>
        <taxon>Actinomycetes</taxon>
        <taxon>Micromonosporales</taxon>
        <taxon>Micromonosporaceae</taxon>
        <taxon>Couchioplanes</taxon>
    </lineage>
</organism>
<comment type="caution">
    <text evidence="1">The sequence shown here is derived from an EMBL/GenBank/DDBJ whole genome shotgun (WGS) entry which is preliminary data.</text>
</comment>
<evidence type="ECO:0000313" key="1">
    <source>
        <dbReference type="EMBL" id="OJF14527.1"/>
    </source>
</evidence>
<gene>
    <name evidence="1" type="ORF">BG844_09340</name>
</gene>
<accession>A0A1K0FNW1</accession>